<keyword evidence="9" id="KW-1185">Reference proteome</keyword>
<evidence type="ECO:0000313" key="9">
    <source>
        <dbReference type="Proteomes" id="UP000435036"/>
    </source>
</evidence>
<dbReference type="OrthoDB" id="1097962at2"/>
<evidence type="ECO:0000313" key="8">
    <source>
        <dbReference type="EMBL" id="MVZ61059.1"/>
    </source>
</evidence>
<gene>
    <name evidence="8" type="ORF">GQF63_03385</name>
</gene>
<dbReference type="InterPro" id="IPR033985">
    <property type="entry name" value="SusD-like_N"/>
</dbReference>
<feature type="domain" description="SusD-like N-terminal" evidence="7">
    <location>
        <begin position="22"/>
        <end position="241"/>
    </location>
</feature>
<comment type="similarity">
    <text evidence="2">Belongs to the SusD family.</text>
</comment>
<dbReference type="GO" id="GO:0009279">
    <property type="term" value="C:cell outer membrane"/>
    <property type="evidence" value="ECO:0007669"/>
    <property type="project" value="UniProtKB-SubCell"/>
</dbReference>
<dbReference type="AlphaFoldDB" id="A0A6N8KWF0"/>
<dbReference type="SUPFAM" id="SSF48452">
    <property type="entry name" value="TPR-like"/>
    <property type="match status" value="1"/>
</dbReference>
<evidence type="ECO:0000256" key="3">
    <source>
        <dbReference type="ARBA" id="ARBA00022729"/>
    </source>
</evidence>
<accession>A0A6N8KWF0</accession>
<sequence length="466" mass="53415">MKAINYLLCACLLSGSLSSCKKWLDVQPKTNISERVLFENEQGFKDALSGVYILMANQGLYAREFTMATMDVLAQQYDVSSSTHTYYETGKYNYKDAGLEGRINQFWNRGYQAIANLNNLLEAIDEKKGLFTDNNYSLIKGEALGLRAFLHFDLYRAFGAIPSKDMESKMLPYVTRFEMKVTSNLSGKDFVAACMKDLNESIELLSAHKEVNYGVADPFRSHTRNHFNFWAAHGLKARIALYAGDTQTALQSAQTVIENAKLFPFVTRTSLISGAPSRTFLSEQLFSLYMPTLRDINEGLFKSSAAPSLLTNQESFITKLFEGSSTDFRWVFLWKEDGVPAKLMPVKYWEDDIQTNTLNTRRVPLIRLSEVYYIAAEAATSSTEKIKYLNVVRSNRGLNDLPQNLEEALIQEEIFKEYRKEFYQEGQLFFYYKRKNKLRIDGYGLDMSAREYILPKPNDELEFNKN</sequence>
<evidence type="ECO:0000256" key="4">
    <source>
        <dbReference type="ARBA" id="ARBA00023136"/>
    </source>
</evidence>
<dbReference type="EMBL" id="WSQA01000002">
    <property type="protein sequence ID" value="MVZ61059.1"/>
    <property type="molecule type" value="Genomic_DNA"/>
</dbReference>
<evidence type="ECO:0000256" key="2">
    <source>
        <dbReference type="ARBA" id="ARBA00006275"/>
    </source>
</evidence>
<organism evidence="8 9">
    <name type="scientific">Sphingobacterium humi</name>
    <dbReference type="NCBI Taxonomy" id="1796905"/>
    <lineage>
        <taxon>Bacteria</taxon>
        <taxon>Pseudomonadati</taxon>
        <taxon>Bacteroidota</taxon>
        <taxon>Sphingobacteriia</taxon>
        <taxon>Sphingobacteriales</taxon>
        <taxon>Sphingobacteriaceae</taxon>
        <taxon>Sphingobacterium</taxon>
    </lineage>
</organism>
<dbReference type="InterPro" id="IPR012944">
    <property type="entry name" value="SusD_RagB_dom"/>
</dbReference>
<evidence type="ECO:0000256" key="5">
    <source>
        <dbReference type="ARBA" id="ARBA00023237"/>
    </source>
</evidence>
<name>A0A6N8KWF0_9SPHI</name>
<dbReference type="Gene3D" id="2.20.20.130">
    <property type="match status" value="1"/>
</dbReference>
<dbReference type="Gene3D" id="1.25.40.900">
    <property type="match status" value="1"/>
</dbReference>
<comment type="subcellular location">
    <subcellularLocation>
        <location evidence="1">Cell outer membrane</location>
    </subcellularLocation>
</comment>
<protein>
    <submittedName>
        <fullName evidence="8">RagB/SusD family nutrient uptake outer membrane protein</fullName>
    </submittedName>
</protein>
<dbReference type="PROSITE" id="PS51257">
    <property type="entry name" value="PROKAR_LIPOPROTEIN"/>
    <property type="match status" value="1"/>
</dbReference>
<dbReference type="InterPro" id="IPR011990">
    <property type="entry name" value="TPR-like_helical_dom_sf"/>
</dbReference>
<dbReference type="Pfam" id="PF14322">
    <property type="entry name" value="SusD-like_3"/>
    <property type="match status" value="1"/>
</dbReference>
<evidence type="ECO:0000256" key="1">
    <source>
        <dbReference type="ARBA" id="ARBA00004442"/>
    </source>
</evidence>
<keyword evidence="5" id="KW-0998">Cell outer membrane</keyword>
<feature type="domain" description="RagB/SusD" evidence="6">
    <location>
        <begin position="345"/>
        <end position="435"/>
    </location>
</feature>
<dbReference type="Proteomes" id="UP000435036">
    <property type="component" value="Unassembled WGS sequence"/>
</dbReference>
<dbReference type="Pfam" id="PF07980">
    <property type="entry name" value="SusD_RagB"/>
    <property type="match status" value="1"/>
</dbReference>
<keyword evidence="4" id="KW-0472">Membrane</keyword>
<proteinExistence type="inferred from homology"/>
<dbReference type="Gene3D" id="1.25.40.390">
    <property type="match status" value="1"/>
</dbReference>
<evidence type="ECO:0000259" key="6">
    <source>
        <dbReference type="Pfam" id="PF07980"/>
    </source>
</evidence>
<evidence type="ECO:0000259" key="7">
    <source>
        <dbReference type="Pfam" id="PF14322"/>
    </source>
</evidence>
<reference evidence="8 9" key="1">
    <citation type="submission" date="2019-12" db="EMBL/GenBank/DDBJ databases">
        <authorList>
            <person name="Dong K."/>
        </authorList>
    </citation>
    <scope>NUCLEOTIDE SEQUENCE [LARGE SCALE GENOMIC DNA]</scope>
    <source>
        <strain evidence="8 9">JCM 31225</strain>
    </source>
</reference>
<keyword evidence="3" id="KW-0732">Signal</keyword>
<comment type="caution">
    <text evidence="8">The sequence shown here is derived from an EMBL/GenBank/DDBJ whole genome shotgun (WGS) entry which is preliminary data.</text>
</comment>
<dbReference type="RefSeq" id="WP_160367705.1">
    <property type="nucleotide sequence ID" value="NZ_WSQA01000002.1"/>
</dbReference>